<dbReference type="InterPro" id="IPR009057">
    <property type="entry name" value="Homeodomain-like_sf"/>
</dbReference>
<dbReference type="PROSITE" id="PS01124">
    <property type="entry name" value="HTH_ARAC_FAMILY_2"/>
    <property type="match status" value="1"/>
</dbReference>
<proteinExistence type="predicted"/>
<dbReference type="RefSeq" id="WP_198575616.1">
    <property type="nucleotide sequence ID" value="NZ_JADWOX010000004.1"/>
</dbReference>
<keyword evidence="2" id="KW-0804">Transcription</keyword>
<reference evidence="4 5" key="1">
    <citation type="submission" date="2020-11" db="EMBL/GenBank/DDBJ databases">
        <title>genome sequence of strain KACC 18849.</title>
        <authorList>
            <person name="Gao J."/>
            <person name="Zhang X."/>
        </authorList>
    </citation>
    <scope>NUCLEOTIDE SEQUENCE [LARGE SCALE GENOMIC DNA]</scope>
    <source>
        <strain evidence="4 5">KACC 18849</strain>
    </source>
</reference>
<dbReference type="PANTHER" id="PTHR43436:SF1">
    <property type="entry name" value="TRANSCRIPTIONAL REGULATORY PROTEIN"/>
    <property type="match status" value="1"/>
</dbReference>
<comment type="caution">
    <text evidence="4">The sequence shown here is derived from an EMBL/GenBank/DDBJ whole genome shotgun (WGS) entry which is preliminary data.</text>
</comment>
<organism evidence="4 5">
    <name type="scientific">Caulobacter hibisci</name>
    <dbReference type="NCBI Taxonomy" id="2035993"/>
    <lineage>
        <taxon>Bacteria</taxon>
        <taxon>Pseudomonadati</taxon>
        <taxon>Pseudomonadota</taxon>
        <taxon>Alphaproteobacteria</taxon>
        <taxon>Caulobacterales</taxon>
        <taxon>Caulobacteraceae</taxon>
        <taxon>Caulobacter</taxon>
    </lineage>
</organism>
<dbReference type="InterPro" id="IPR018060">
    <property type="entry name" value="HTH_AraC"/>
</dbReference>
<feature type="domain" description="HTH araC/xylS-type" evidence="3">
    <location>
        <begin position="201"/>
        <end position="299"/>
    </location>
</feature>
<dbReference type="InterPro" id="IPR009594">
    <property type="entry name" value="Tscrpt_reg_HTH_AraC_N"/>
</dbReference>
<evidence type="ECO:0000256" key="2">
    <source>
        <dbReference type="ARBA" id="ARBA00023163"/>
    </source>
</evidence>
<dbReference type="Pfam" id="PF06719">
    <property type="entry name" value="AraC_N"/>
    <property type="match status" value="1"/>
</dbReference>
<protein>
    <submittedName>
        <fullName evidence="4">AraC family transcriptional regulator</fullName>
    </submittedName>
</protein>
<evidence type="ECO:0000259" key="3">
    <source>
        <dbReference type="PROSITE" id="PS01124"/>
    </source>
</evidence>
<gene>
    <name evidence="4" type="ORF">I4Q42_08395</name>
</gene>
<dbReference type="SUPFAM" id="SSF46689">
    <property type="entry name" value="Homeodomain-like"/>
    <property type="match status" value="2"/>
</dbReference>
<keyword evidence="5" id="KW-1185">Reference proteome</keyword>
<accession>A0ABS0SW98</accession>
<dbReference type="EMBL" id="JADWOX010000004">
    <property type="protein sequence ID" value="MBI1683684.1"/>
    <property type="molecule type" value="Genomic_DNA"/>
</dbReference>
<dbReference type="Pfam" id="PF12833">
    <property type="entry name" value="HTH_18"/>
    <property type="match status" value="1"/>
</dbReference>
<dbReference type="PANTHER" id="PTHR43436">
    <property type="entry name" value="ARAC-FAMILY TRANSCRIPTIONAL REGULATOR"/>
    <property type="match status" value="1"/>
</dbReference>
<sequence>MQTSPASTPVDRPRHPALAEAIERSVSSDGVHPTVIPGLWLARMSEPSQPVHGVHEAAVCIIAQGRKQVMLGEEVFIYDHARFLVVSVDVPVVGQVIEASPDEPYLCVRLDIDPRRLNELILEIDPGPVRNAPAPGLSLSPTSPELFDATVRLVRLLETPADIPVLAPLIQREILYRLLRTDQGPRLREIAACESRLGQVSRAILWLRTNYHQPFRMETLAAEARMSASALHQHFKAVTAMSPLQYQKQLRLQEARRLILAQGLDAATAGHNVGYDSPSQFSREYARLFGAPPLRDATRLRARPELVRTA</sequence>
<keyword evidence="1" id="KW-0805">Transcription regulation</keyword>
<dbReference type="SMART" id="SM00342">
    <property type="entry name" value="HTH_ARAC"/>
    <property type="match status" value="1"/>
</dbReference>
<dbReference type="Gene3D" id="1.10.10.60">
    <property type="entry name" value="Homeodomain-like"/>
    <property type="match status" value="1"/>
</dbReference>
<dbReference type="Proteomes" id="UP000639859">
    <property type="component" value="Unassembled WGS sequence"/>
</dbReference>
<evidence type="ECO:0000313" key="4">
    <source>
        <dbReference type="EMBL" id="MBI1683684.1"/>
    </source>
</evidence>
<evidence type="ECO:0000313" key="5">
    <source>
        <dbReference type="Proteomes" id="UP000639859"/>
    </source>
</evidence>
<name>A0ABS0SW98_9CAUL</name>
<evidence type="ECO:0000256" key="1">
    <source>
        <dbReference type="ARBA" id="ARBA00023015"/>
    </source>
</evidence>